<reference evidence="3" key="1">
    <citation type="journal article" date="2019" name="Int. J. Syst. Evol. Microbiol.">
        <title>The Global Catalogue of Microorganisms (GCM) 10K type strain sequencing project: providing services to taxonomists for standard genome sequencing and annotation.</title>
        <authorList>
            <consortium name="The Broad Institute Genomics Platform"/>
            <consortium name="The Broad Institute Genome Sequencing Center for Infectious Disease"/>
            <person name="Wu L."/>
            <person name="Ma J."/>
        </authorList>
    </citation>
    <scope>NUCLEOTIDE SEQUENCE [LARGE SCALE GENOMIC DNA]</scope>
    <source>
        <strain evidence="3">CGMCC 1.15111</strain>
    </source>
</reference>
<feature type="transmembrane region" description="Helical" evidence="1">
    <location>
        <begin position="438"/>
        <end position="459"/>
    </location>
</feature>
<evidence type="ECO:0008006" key="4">
    <source>
        <dbReference type="Google" id="ProtNLM"/>
    </source>
</evidence>
<accession>A0ABQ3I1S3</accession>
<sequence length="466" mass="53345">MVNLNIRHELKLLSRNFWFVSLSLVLVLLCLYAGHNGLKHYERRTADQQEALAAQQAKEQLIKEVALTLSKGEEHPNAYRLSPMNLAISTGRLGTMPATQMSKLAIGQSDLYTHQLKIALNEDLATLSFNELNNPVQLLFGNFDLAFVLTYLVPLIIIAFTYNLRTRELESGRLKLLASNPIKINLWLLQRFIIRYFFLLLILTAILLATVLIARTGFSMQLLVFFLLTYAYLAFWFAISYLANLLGRSSARNAVSMLSLWILLVLVVPTVINQAANTVYPMPSRVKLLNEIRQTKKELSKEQNKVLDEYLRNHPELISNKGENAYGYWQGYFASQELTEKRLAPLIERFDAQLAKQQRWVNAWGILSPAVMFHDGATRLAGTSSAHYEQFKDYVRSFSLNWRAHFMPFVFKNEMLGLQELDNLPEFQFRSRSRTAGVFMNISVLLVFSALTVIWGLALEGKRQLI</sequence>
<evidence type="ECO:0000256" key="1">
    <source>
        <dbReference type="SAM" id="Phobius"/>
    </source>
</evidence>
<proteinExistence type="predicted"/>
<keyword evidence="1" id="KW-1133">Transmembrane helix</keyword>
<dbReference type="InterPro" id="IPR021913">
    <property type="entry name" value="DUF3526"/>
</dbReference>
<dbReference type="Proteomes" id="UP000658258">
    <property type="component" value="Unassembled WGS sequence"/>
</dbReference>
<feature type="transmembrane region" description="Helical" evidence="1">
    <location>
        <begin position="12"/>
        <end position="34"/>
    </location>
</feature>
<keyword evidence="3" id="KW-1185">Reference proteome</keyword>
<dbReference type="EMBL" id="BNAG01000001">
    <property type="protein sequence ID" value="GHE56258.1"/>
    <property type="molecule type" value="Genomic_DNA"/>
</dbReference>
<protein>
    <recommendedName>
        <fullName evidence="4">ABC transporter permease</fullName>
    </recommendedName>
</protein>
<dbReference type="PANTHER" id="PTHR43471">
    <property type="entry name" value="ABC TRANSPORTER PERMEASE"/>
    <property type="match status" value="1"/>
</dbReference>
<name>A0ABQ3I1S3_9BACT</name>
<dbReference type="RefSeq" id="WP_189628980.1">
    <property type="nucleotide sequence ID" value="NZ_BNAG01000001.1"/>
</dbReference>
<evidence type="ECO:0000313" key="2">
    <source>
        <dbReference type="EMBL" id="GHE56258.1"/>
    </source>
</evidence>
<feature type="transmembrane region" description="Helical" evidence="1">
    <location>
        <begin position="145"/>
        <end position="164"/>
    </location>
</feature>
<keyword evidence="1" id="KW-0812">Transmembrane</keyword>
<keyword evidence="1" id="KW-0472">Membrane</keyword>
<dbReference type="PANTHER" id="PTHR43471:SF14">
    <property type="entry name" value="ABC-2 TYPE TRANSPORT SYSTEM PERMEASE PROTEIN"/>
    <property type="match status" value="1"/>
</dbReference>
<feature type="transmembrane region" description="Helical" evidence="1">
    <location>
        <begin position="220"/>
        <end position="242"/>
    </location>
</feature>
<organism evidence="2 3">
    <name type="scientific">Roseivirga thermotolerans</name>
    <dbReference type="NCBI Taxonomy" id="1758176"/>
    <lineage>
        <taxon>Bacteria</taxon>
        <taxon>Pseudomonadati</taxon>
        <taxon>Bacteroidota</taxon>
        <taxon>Cytophagia</taxon>
        <taxon>Cytophagales</taxon>
        <taxon>Roseivirgaceae</taxon>
        <taxon>Roseivirga</taxon>
    </lineage>
</organism>
<feature type="transmembrane region" description="Helical" evidence="1">
    <location>
        <begin position="193"/>
        <end position="214"/>
    </location>
</feature>
<comment type="caution">
    <text evidence="2">The sequence shown here is derived from an EMBL/GenBank/DDBJ whole genome shotgun (WGS) entry which is preliminary data.</text>
</comment>
<gene>
    <name evidence="2" type="ORF">GCM10011340_08950</name>
</gene>
<feature type="transmembrane region" description="Helical" evidence="1">
    <location>
        <begin position="254"/>
        <end position="272"/>
    </location>
</feature>
<evidence type="ECO:0000313" key="3">
    <source>
        <dbReference type="Proteomes" id="UP000658258"/>
    </source>
</evidence>
<dbReference type="Pfam" id="PF12040">
    <property type="entry name" value="DUF3526"/>
    <property type="match status" value="1"/>
</dbReference>